<dbReference type="PROSITE" id="PS51147">
    <property type="entry name" value="PFTA"/>
    <property type="match status" value="4"/>
</dbReference>
<keyword evidence="5" id="KW-0637">Prenyltransferase</keyword>
<dbReference type="Proteomes" id="UP000751190">
    <property type="component" value="Unassembled WGS sequence"/>
</dbReference>
<dbReference type="InterPro" id="IPR002088">
    <property type="entry name" value="Prenyl_trans_a"/>
</dbReference>
<dbReference type="GO" id="GO:0005965">
    <property type="term" value="C:protein farnesyltransferase complex"/>
    <property type="evidence" value="ECO:0007669"/>
    <property type="project" value="TreeGrafter"/>
</dbReference>
<comment type="cofactor">
    <cofactor evidence="1">
        <name>Mg(2+)</name>
        <dbReference type="ChEBI" id="CHEBI:18420"/>
    </cofactor>
</comment>
<evidence type="ECO:0000256" key="11">
    <source>
        <dbReference type="ARBA" id="ARBA00042436"/>
    </source>
</evidence>
<gene>
    <name evidence="14" type="ORF">KFE25_010822</name>
</gene>
<dbReference type="OMA" id="WAIRTFN"/>
<evidence type="ECO:0000313" key="15">
    <source>
        <dbReference type="Proteomes" id="UP000751190"/>
    </source>
</evidence>
<evidence type="ECO:0000256" key="4">
    <source>
        <dbReference type="ARBA" id="ARBA00012702"/>
    </source>
</evidence>
<keyword evidence="15" id="KW-1185">Reference proteome</keyword>
<dbReference type="PANTHER" id="PTHR11129">
    <property type="entry name" value="PROTEIN FARNESYLTRANSFERASE ALPHA SUBUNIT/RAB GERANYLGERANYL TRANSFERASE ALPHA SUBUNIT"/>
    <property type="match status" value="1"/>
</dbReference>
<dbReference type="EC" id="2.5.1.59" evidence="3"/>
<evidence type="ECO:0000313" key="14">
    <source>
        <dbReference type="EMBL" id="KAG8460767.1"/>
    </source>
</evidence>
<proteinExistence type="inferred from homology"/>
<comment type="caution">
    <text evidence="14">The sequence shown here is derived from an EMBL/GenBank/DDBJ whole genome shotgun (WGS) entry which is preliminary data.</text>
</comment>
<dbReference type="GO" id="GO:0005953">
    <property type="term" value="C:CAAX-protein geranylgeranyltransferase complex"/>
    <property type="evidence" value="ECO:0007669"/>
    <property type="project" value="TreeGrafter"/>
</dbReference>
<evidence type="ECO:0000256" key="3">
    <source>
        <dbReference type="ARBA" id="ARBA00012700"/>
    </source>
</evidence>
<accession>A0A8J5XC00</accession>
<evidence type="ECO:0000256" key="10">
    <source>
        <dbReference type="ARBA" id="ARBA00041392"/>
    </source>
</evidence>
<sequence length="306" mass="33722">MADDLAPVAQDDGPAPVVRIKYTPEFEEAMGRFRAILLRGEVGERALAVTGEVIDLNAANYTAWAYRRRCLEALGSRETWARELEWSADVTRDNQKNYQVWFHRRRCVEAVGAGDASELAFVAECLDADGKNYHAWGYRQWLIGRFGLWADELDFAAALLADDPYNNSAWNERFFVLRGTRALNDPAAVSAELDFAARELRRDANNVAPWSYMKGLVDAGPEPDAAAAWLCARCRELLVAHPGCAPAAAALVDMLDRPGAREAAAAEAAVMCIALATKWDTVRSKYWAMRHAQLVAGGDGQQTSAL</sequence>
<dbReference type="Gene3D" id="1.25.40.120">
    <property type="entry name" value="Protein prenylyltransferase"/>
    <property type="match status" value="1"/>
</dbReference>
<evidence type="ECO:0000256" key="13">
    <source>
        <dbReference type="ARBA" id="ARBA00043219"/>
    </source>
</evidence>
<evidence type="ECO:0000256" key="9">
    <source>
        <dbReference type="ARBA" id="ARBA00040965"/>
    </source>
</evidence>
<evidence type="ECO:0000256" key="12">
    <source>
        <dbReference type="ARBA" id="ARBA00043086"/>
    </source>
</evidence>
<keyword evidence="8" id="KW-0460">Magnesium</keyword>
<keyword evidence="7" id="KW-0677">Repeat</keyword>
<evidence type="ECO:0000256" key="7">
    <source>
        <dbReference type="ARBA" id="ARBA00022737"/>
    </source>
</evidence>
<dbReference type="SUPFAM" id="SSF48439">
    <property type="entry name" value="Protein prenylyltransferase"/>
    <property type="match status" value="1"/>
</dbReference>
<dbReference type="EC" id="2.5.1.58" evidence="4"/>
<reference evidence="14" key="1">
    <citation type="submission" date="2021-05" db="EMBL/GenBank/DDBJ databases">
        <title>The genome of the haptophyte Pavlova lutheri (Diacronema luteri, Pavlovales) - a model for lipid biosynthesis in eukaryotic algae.</title>
        <authorList>
            <person name="Hulatt C.J."/>
            <person name="Posewitz M.C."/>
        </authorList>
    </citation>
    <scope>NUCLEOTIDE SEQUENCE</scope>
    <source>
        <strain evidence="14">NIVA-4/92</strain>
    </source>
</reference>
<dbReference type="AlphaFoldDB" id="A0A8J5XC00"/>
<evidence type="ECO:0000256" key="6">
    <source>
        <dbReference type="ARBA" id="ARBA00022679"/>
    </source>
</evidence>
<keyword evidence="6" id="KW-0808">Transferase</keyword>
<dbReference type="EMBL" id="JAGTXO010000030">
    <property type="protein sequence ID" value="KAG8460767.1"/>
    <property type="molecule type" value="Genomic_DNA"/>
</dbReference>
<organism evidence="14 15">
    <name type="scientific">Diacronema lutheri</name>
    <name type="common">Unicellular marine alga</name>
    <name type="synonym">Monochrysis lutheri</name>
    <dbReference type="NCBI Taxonomy" id="2081491"/>
    <lineage>
        <taxon>Eukaryota</taxon>
        <taxon>Haptista</taxon>
        <taxon>Haptophyta</taxon>
        <taxon>Pavlovophyceae</taxon>
        <taxon>Pavlovales</taxon>
        <taxon>Pavlovaceae</taxon>
        <taxon>Diacronema</taxon>
    </lineage>
</organism>
<dbReference type="GO" id="GO:0004662">
    <property type="term" value="F:CAAX-protein geranylgeranyltransferase activity"/>
    <property type="evidence" value="ECO:0007669"/>
    <property type="project" value="UniProtKB-EC"/>
</dbReference>
<dbReference type="Pfam" id="PF01239">
    <property type="entry name" value="PPTA"/>
    <property type="match status" value="4"/>
</dbReference>
<comment type="similarity">
    <text evidence="2">Belongs to the protein prenyltransferase subunit alpha family.</text>
</comment>
<dbReference type="GO" id="GO:0004660">
    <property type="term" value="F:protein farnesyltransferase activity"/>
    <property type="evidence" value="ECO:0007669"/>
    <property type="project" value="UniProtKB-EC"/>
</dbReference>
<dbReference type="OrthoDB" id="272289at2759"/>
<protein>
    <recommendedName>
        <fullName evidence="9">Protein farnesyltransferase/geranylgeranyltransferase type-1 subunit alpha</fullName>
        <ecNumber evidence="4">2.5.1.58</ecNumber>
        <ecNumber evidence="3">2.5.1.59</ecNumber>
    </recommendedName>
    <alternativeName>
        <fullName evidence="12">CAAX farnesyltransferase subunit alpha</fullName>
    </alternativeName>
    <alternativeName>
        <fullName evidence="11">FTase-alpha</fullName>
    </alternativeName>
    <alternativeName>
        <fullName evidence="10">Ras proteins prenyltransferase subunit alpha</fullName>
    </alternativeName>
    <alternativeName>
        <fullName evidence="13">Type I protein geranyl-geranyltransferase subunit alpha</fullName>
    </alternativeName>
</protein>
<evidence type="ECO:0000256" key="2">
    <source>
        <dbReference type="ARBA" id="ARBA00006734"/>
    </source>
</evidence>
<evidence type="ECO:0000256" key="8">
    <source>
        <dbReference type="ARBA" id="ARBA00022842"/>
    </source>
</evidence>
<evidence type="ECO:0000256" key="5">
    <source>
        <dbReference type="ARBA" id="ARBA00022602"/>
    </source>
</evidence>
<evidence type="ECO:0000256" key="1">
    <source>
        <dbReference type="ARBA" id="ARBA00001946"/>
    </source>
</evidence>
<name>A0A8J5XC00_DIALT</name>
<dbReference type="PANTHER" id="PTHR11129:SF1">
    <property type="entry name" value="PROTEIN FARNESYLTRANSFERASE_GERANYLGERANYLTRANSFERASE TYPE-1 SUBUNIT ALPHA"/>
    <property type="match status" value="1"/>
</dbReference>